<reference evidence="8 9" key="1">
    <citation type="submission" date="2024-01" db="EMBL/GenBank/DDBJ databases">
        <title>The genomes of 5 underutilized Papilionoideae crops provide insights into root nodulation and disease resistanc.</title>
        <authorList>
            <person name="Jiang F."/>
        </authorList>
    </citation>
    <scope>NUCLEOTIDE SEQUENCE [LARGE SCALE GENOMIC DNA]</scope>
    <source>
        <strain evidence="8">DUOXIRENSHENG_FW03</strain>
        <tissue evidence="8">Leaves</tissue>
    </source>
</reference>
<feature type="domain" description="Fe2OG dioxygenase" evidence="7">
    <location>
        <begin position="243"/>
        <end position="344"/>
    </location>
</feature>
<dbReference type="Proteomes" id="UP001386955">
    <property type="component" value="Unassembled WGS sequence"/>
</dbReference>
<comment type="caution">
    <text evidence="8">The sequence shown here is derived from an EMBL/GenBank/DDBJ whole genome shotgun (WGS) entry which is preliminary data.</text>
</comment>
<accession>A0AAN9SP03</accession>
<keyword evidence="5 6" id="KW-0408">Iron</keyword>
<proteinExistence type="inferred from homology"/>
<dbReference type="Gene3D" id="2.60.120.330">
    <property type="entry name" value="B-lactam Antibiotic, Isopenicillin N Synthase, Chain"/>
    <property type="match status" value="1"/>
</dbReference>
<dbReference type="InterPro" id="IPR026992">
    <property type="entry name" value="DIOX_N"/>
</dbReference>
<dbReference type="EMBL" id="JAYMYS010000003">
    <property type="protein sequence ID" value="KAK7401654.1"/>
    <property type="molecule type" value="Genomic_DNA"/>
</dbReference>
<comment type="similarity">
    <text evidence="2 6">Belongs to the iron/ascorbate-dependent oxidoreductase family.</text>
</comment>
<evidence type="ECO:0000256" key="6">
    <source>
        <dbReference type="RuleBase" id="RU003682"/>
    </source>
</evidence>
<keyword evidence="9" id="KW-1185">Reference proteome</keyword>
<dbReference type="GO" id="GO:0051213">
    <property type="term" value="F:dioxygenase activity"/>
    <property type="evidence" value="ECO:0007669"/>
    <property type="project" value="UniProtKB-ARBA"/>
</dbReference>
<organism evidence="8 9">
    <name type="scientific">Psophocarpus tetragonolobus</name>
    <name type="common">Winged bean</name>
    <name type="synonym">Dolichos tetragonolobus</name>
    <dbReference type="NCBI Taxonomy" id="3891"/>
    <lineage>
        <taxon>Eukaryota</taxon>
        <taxon>Viridiplantae</taxon>
        <taxon>Streptophyta</taxon>
        <taxon>Embryophyta</taxon>
        <taxon>Tracheophyta</taxon>
        <taxon>Spermatophyta</taxon>
        <taxon>Magnoliopsida</taxon>
        <taxon>eudicotyledons</taxon>
        <taxon>Gunneridae</taxon>
        <taxon>Pentapetalae</taxon>
        <taxon>rosids</taxon>
        <taxon>fabids</taxon>
        <taxon>Fabales</taxon>
        <taxon>Fabaceae</taxon>
        <taxon>Papilionoideae</taxon>
        <taxon>50 kb inversion clade</taxon>
        <taxon>NPAAA clade</taxon>
        <taxon>indigoferoid/millettioid clade</taxon>
        <taxon>Phaseoleae</taxon>
        <taxon>Psophocarpus</taxon>
    </lineage>
</organism>
<evidence type="ECO:0000256" key="1">
    <source>
        <dbReference type="ARBA" id="ARBA00001962"/>
    </source>
</evidence>
<keyword evidence="4 6" id="KW-0560">Oxidoreductase</keyword>
<evidence type="ECO:0000259" key="7">
    <source>
        <dbReference type="PROSITE" id="PS51471"/>
    </source>
</evidence>
<dbReference type="PANTHER" id="PTHR10209">
    <property type="entry name" value="OXIDOREDUCTASE, 2OG-FE II OXYGENASE FAMILY PROTEIN"/>
    <property type="match status" value="1"/>
</dbReference>
<evidence type="ECO:0000256" key="2">
    <source>
        <dbReference type="ARBA" id="ARBA00008056"/>
    </source>
</evidence>
<dbReference type="PROSITE" id="PS51471">
    <property type="entry name" value="FE2OG_OXY"/>
    <property type="match status" value="1"/>
</dbReference>
<dbReference type="PANTHER" id="PTHR10209:SF672">
    <property type="entry name" value="2-OXOGLUTARATE-DEPENDENT DIOXYGENASE"/>
    <property type="match status" value="1"/>
</dbReference>
<dbReference type="InterPro" id="IPR005123">
    <property type="entry name" value="Oxoglu/Fe-dep_dioxygenase_dom"/>
</dbReference>
<evidence type="ECO:0000313" key="8">
    <source>
        <dbReference type="EMBL" id="KAK7401654.1"/>
    </source>
</evidence>
<dbReference type="FunFam" id="2.60.120.330:FF:000005">
    <property type="entry name" value="1-aminocyclopropane-1-carboxylate oxidase homolog 1"/>
    <property type="match status" value="1"/>
</dbReference>
<dbReference type="Pfam" id="PF14226">
    <property type="entry name" value="DIOX_N"/>
    <property type="match status" value="1"/>
</dbReference>
<comment type="cofactor">
    <cofactor evidence="1">
        <name>Fe cation</name>
        <dbReference type="ChEBI" id="CHEBI:24875"/>
    </cofactor>
</comment>
<protein>
    <recommendedName>
        <fullName evidence="7">Fe2OG dioxygenase domain-containing protein</fullName>
    </recommendedName>
</protein>
<dbReference type="InterPro" id="IPR044861">
    <property type="entry name" value="IPNS-like_FE2OG_OXY"/>
</dbReference>
<evidence type="ECO:0000256" key="5">
    <source>
        <dbReference type="ARBA" id="ARBA00023004"/>
    </source>
</evidence>
<evidence type="ECO:0000256" key="3">
    <source>
        <dbReference type="ARBA" id="ARBA00022723"/>
    </source>
</evidence>
<dbReference type="GO" id="GO:0046872">
    <property type="term" value="F:metal ion binding"/>
    <property type="evidence" value="ECO:0007669"/>
    <property type="project" value="UniProtKB-KW"/>
</dbReference>
<sequence length="392" mass="44049">MEGDDLLTTKDKIAPQVATLRSLNMVGTSTNELEAETVSSYDRQSELMAFDDSKAGVQGLVENGVRKIPRIFYCEHSNLSDGLTSAANSEISIPIIDLTGIHDDPILRADVVGKVRYACEQWGFFHVINHGIPTHVLDEMIKGTCRFHQQDAKVRREYYTRDVNRKVAYLSNYTLYEDPSADWRDTLAFSLAPDQPEAEEFPAVCRDIVIEYSRKIMVLAYALFELLSEALSLNRFYLKEMGCAEVLLLLCHCYPACPEPELTMGNTKHSDGNILTILLQDMMGGLQVLHDSQWIEVPPMQGALVVNIGDLLQHITNDKFISVQHRVLAKHQGPRISVASFFRTGISKVFGPIKELLSEDHPPVYREISLKDYMAHRYASGSGTSALLHFKL</sequence>
<dbReference type="SUPFAM" id="SSF51197">
    <property type="entry name" value="Clavaminate synthase-like"/>
    <property type="match status" value="1"/>
</dbReference>
<dbReference type="InterPro" id="IPR027443">
    <property type="entry name" value="IPNS-like_sf"/>
</dbReference>
<dbReference type="Pfam" id="PF03171">
    <property type="entry name" value="2OG-FeII_Oxy"/>
    <property type="match status" value="1"/>
</dbReference>
<gene>
    <name evidence="8" type="ORF">VNO78_13300</name>
</gene>
<dbReference type="AlphaFoldDB" id="A0AAN9SP03"/>
<keyword evidence="3 6" id="KW-0479">Metal-binding</keyword>
<name>A0AAN9SP03_PSOTE</name>
<evidence type="ECO:0000256" key="4">
    <source>
        <dbReference type="ARBA" id="ARBA00023002"/>
    </source>
</evidence>
<evidence type="ECO:0000313" key="9">
    <source>
        <dbReference type="Proteomes" id="UP001386955"/>
    </source>
</evidence>